<dbReference type="GO" id="GO:0016787">
    <property type="term" value="F:hydrolase activity"/>
    <property type="evidence" value="ECO:0007669"/>
    <property type="project" value="UniProtKB-KW"/>
</dbReference>
<dbReference type="Proteomes" id="UP000322225">
    <property type="component" value="Chromosome 2"/>
</dbReference>
<dbReference type="GeneID" id="43586679"/>
<dbReference type="Gene3D" id="3.40.50.1820">
    <property type="entry name" value="alpha/beta hydrolase"/>
    <property type="match status" value="1"/>
</dbReference>
<dbReference type="InterPro" id="IPR029058">
    <property type="entry name" value="AB_hydrolase_fold"/>
</dbReference>
<gene>
    <name evidence="2" type="ORF">CI109_100912</name>
</gene>
<dbReference type="Pfam" id="PF03959">
    <property type="entry name" value="FSH1"/>
    <property type="match status" value="1"/>
</dbReference>
<keyword evidence="1" id="KW-0378">Hydrolase</keyword>
<evidence type="ECO:0000313" key="3">
    <source>
        <dbReference type="Proteomes" id="UP000322225"/>
    </source>
</evidence>
<proteinExistence type="predicted"/>
<evidence type="ECO:0000313" key="2">
    <source>
        <dbReference type="EMBL" id="WWD16486.1"/>
    </source>
</evidence>
<name>A0A5M6C4E0_9TREE</name>
<reference evidence="2" key="1">
    <citation type="submission" date="2017-08" db="EMBL/GenBank/DDBJ databases">
        <authorList>
            <person name="Cuomo C."/>
            <person name="Billmyre B."/>
            <person name="Heitman J."/>
        </authorList>
    </citation>
    <scope>NUCLEOTIDE SEQUENCE</scope>
    <source>
        <strain evidence="2">CBS 12478</strain>
    </source>
</reference>
<dbReference type="PANTHER" id="PTHR48070:SF6">
    <property type="entry name" value="ESTERASE OVCA2"/>
    <property type="match status" value="1"/>
</dbReference>
<accession>A0A5M6C4E0</accession>
<dbReference type="AlphaFoldDB" id="A0A5M6C4E0"/>
<dbReference type="EMBL" id="CP144052">
    <property type="protein sequence ID" value="WWD16486.1"/>
    <property type="molecule type" value="Genomic_DNA"/>
</dbReference>
<dbReference type="GO" id="GO:0005634">
    <property type="term" value="C:nucleus"/>
    <property type="evidence" value="ECO:0007669"/>
    <property type="project" value="TreeGrafter"/>
</dbReference>
<dbReference type="PANTHER" id="PTHR48070">
    <property type="entry name" value="ESTERASE OVCA2"/>
    <property type="match status" value="1"/>
</dbReference>
<dbReference type="RefSeq" id="XP_031862904.1">
    <property type="nucleotide sequence ID" value="XM_032002565.1"/>
</dbReference>
<protein>
    <submittedName>
        <fullName evidence="2">Uncharacterized protein</fullName>
    </submittedName>
</protein>
<dbReference type="GO" id="GO:0005737">
    <property type="term" value="C:cytoplasm"/>
    <property type="evidence" value="ECO:0007669"/>
    <property type="project" value="TreeGrafter"/>
</dbReference>
<sequence length="269" mass="30151">MTRTKLRVLALCGIAQTADIFRQQLAPLQETCTDVEFVFLEPPIILKPADFPPVLKLVKDTPLETSLESAENVHRAWWVFDKDYQGYQHFDETVTYVHDYLLRHPPFDGVMGFSQGGVMASLLCAMIDKPHLHPNFPADPSINQFKFMIAASSFVPFIKAHLAPQFLPYYPLPSSLVTLHIAGAKDSVIPQEETRFLASRCLDSRLEIHPGGHYWPLKPEWKTFISTYMSSFHPGGTKGQGVESPSTAIRDSHDLDPSLSADRSVSAKL</sequence>
<dbReference type="InterPro" id="IPR005645">
    <property type="entry name" value="FSH-like_dom"/>
</dbReference>
<reference evidence="2" key="2">
    <citation type="submission" date="2024-01" db="EMBL/GenBank/DDBJ databases">
        <title>Comparative genomics of Cryptococcus and Kwoniella reveals pathogenesis evolution and contrasting modes of karyotype evolution via chromosome fusion or intercentromeric recombination.</title>
        <authorList>
            <person name="Coelho M.A."/>
            <person name="David-Palma M."/>
            <person name="Shea T."/>
            <person name="Bowers K."/>
            <person name="McGinley-Smith S."/>
            <person name="Mohammad A.W."/>
            <person name="Gnirke A."/>
            <person name="Yurkov A.M."/>
            <person name="Nowrousian M."/>
            <person name="Sun S."/>
            <person name="Cuomo C.A."/>
            <person name="Heitman J."/>
        </authorList>
    </citation>
    <scope>NUCLEOTIDE SEQUENCE</scope>
    <source>
        <strain evidence="2">CBS 12478</strain>
    </source>
</reference>
<evidence type="ECO:0000256" key="1">
    <source>
        <dbReference type="ARBA" id="ARBA00022801"/>
    </source>
</evidence>
<dbReference type="SUPFAM" id="SSF53474">
    <property type="entry name" value="alpha/beta-Hydrolases"/>
    <property type="match status" value="1"/>
</dbReference>
<keyword evidence="3" id="KW-1185">Reference proteome</keyword>
<organism evidence="2 3">
    <name type="scientific">Kwoniella shandongensis</name>
    <dbReference type="NCBI Taxonomy" id="1734106"/>
    <lineage>
        <taxon>Eukaryota</taxon>
        <taxon>Fungi</taxon>
        <taxon>Dikarya</taxon>
        <taxon>Basidiomycota</taxon>
        <taxon>Agaricomycotina</taxon>
        <taxon>Tremellomycetes</taxon>
        <taxon>Tremellales</taxon>
        <taxon>Cryptococcaceae</taxon>
        <taxon>Kwoniella</taxon>
    </lineage>
</organism>
<dbReference type="OrthoDB" id="2094269at2759"/>
<dbReference type="KEGG" id="ksn:43586679"/>
<dbReference type="InterPro" id="IPR050593">
    <property type="entry name" value="LovG"/>
</dbReference>